<dbReference type="PANTHER" id="PTHR38436">
    <property type="entry name" value="POLYKETIDE CYCLASE SNOAL-LIKE DOMAIN"/>
    <property type="match status" value="1"/>
</dbReference>
<dbReference type="EMBL" id="CP070499">
    <property type="protein sequence ID" value="QSB14870.1"/>
    <property type="molecule type" value="Genomic_DNA"/>
</dbReference>
<organism evidence="2 3">
    <name type="scientific">Natronosporangium hydrolyticum</name>
    <dbReference type="NCBI Taxonomy" id="2811111"/>
    <lineage>
        <taxon>Bacteria</taxon>
        <taxon>Bacillati</taxon>
        <taxon>Actinomycetota</taxon>
        <taxon>Actinomycetes</taxon>
        <taxon>Micromonosporales</taxon>
        <taxon>Micromonosporaceae</taxon>
        <taxon>Natronosporangium</taxon>
    </lineage>
</organism>
<dbReference type="InterPro" id="IPR032710">
    <property type="entry name" value="NTF2-like_dom_sf"/>
</dbReference>
<dbReference type="InterPro" id="IPR009959">
    <property type="entry name" value="Cyclase_SnoaL-like"/>
</dbReference>
<evidence type="ECO:0000313" key="2">
    <source>
        <dbReference type="EMBL" id="QSB14870.1"/>
    </source>
</evidence>
<dbReference type="GO" id="GO:0030638">
    <property type="term" value="P:polyketide metabolic process"/>
    <property type="evidence" value="ECO:0007669"/>
    <property type="project" value="InterPro"/>
</dbReference>
<dbReference type="InterPro" id="IPR037401">
    <property type="entry name" value="SnoaL-like"/>
</dbReference>
<evidence type="ECO:0000259" key="1">
    <source>
        <dbReference type="Pfam" id="PF12680"/>
    </source>
</evidence>
<dbReference type="SUPFAM" id="SSF54427">
    <property type="entry name" value="NTF2-like"/>
    <property type="match status" value="1"/>
</dbReference>
<feature type="domain" description="SnoaL-like" evidence="1">
    <location>
        <begin position="15"/>
        <end position="123"/>
    </location>
</feature>
<reference evidence="2" key="1">
    <citation type="submission" date="2021-02" db="EMBL/GenBank/DDBJ databases">
        <title>Natrosporangium hydrolyticum gen. nov., sp. nov, a haloalkaliphilic actinobacterium from a soda solonchak soil.</title>
        <authorList>
            <person name="Sorokin D.Y."/>
            <person name="Khijniak T.V."/>
            <person name="Zakharycheva A.P."/>
            <person name="Boueva O.V."/>
            <person name="Ariskina E.V."/>
            <person name="Hahnke R.L."/>
            <person name="Bunk B."/>
            <person name="Sproer C."/>
            <person name="Schumann P."/>
            <person name="Evtushenko L.I."/>
            <person name="Kublanov I.V."/>
        </authorList>
    </citation>
    <scope>NUCLEOTIDE SEQUENCE</scope>
    <source>
        <strain evidence="2">DSM 106523</strain>
    </source>
</reference>
<dbReference type="Pfam" id="PF12680">
    <property type="entry name" value="SnoaL_2"/>
    <property type="match status" value="1"/>
</dbReference>
<gene>
    <name evidence="2" type="ORF">JQS43_00260</name>
</gene>
<protein>
    <submittedName>
        <fullName evidence="2">Nuclear transport factor 2 family protein</fullName>
    </submittedName>
</protein>
<sequence length="150" mass="16730">MGEARRVMDRLTSAMVDEHSIDSAVDCYAEDAVIMTPDAGEIHGQDGIGEYWRTFIEAFPDSRYEPIQKHEHGHVAIDEGWLVGTNTAPLPLPTGEVMPATGRQIRVRSCDIATIHHGKIKEHHMYFDQMEFLGQLGLAPPPQPPMEQPS</sequence>
<dbReference type="PANTHER" id="PTHR38436:SF1">
    <property type="entry name" value="ESTER CYCLASE"/>
    <property type="match status" value="1"/>
</dbReference>
<dbReference type="AlphaFoldDB" id="A0A895YL99"/>
<evidence type="ECO:0000313" key="3">
    <source>
        <dbReference type="Proteomes" id="UP000662857"/>
    </source>
</evidence>
<dbReference type="Gene3D" id="3.10.450.50">
    <property type="match status" value="1"/>
</dbReference>
<proteinExistence type="predicted"/>
<dbReference type="KEGG" id="nhy:JQS43_00260"/>
<dbReference type="Proteomes" id="UP000662857">
    <property type="component" value="Chromosome"/>
</dbReference>
<keyword evidence="3" id="KW-1185">Reference proteome</keyword>
<dbReference type="RefSeq" id="WP_239677030.1">
    <property type="nucleotide sequence ID" value="NZ_CP070499.1"/>
</dbReference>
<accession>A0A895YL99</accession>
<name>A0A895YL99_9ACTN</name>